<dbReference type="AlphaFoldDB" id="X8AP46"/>
<sequence length="39" mass="4336">MTAAPDTATSLMSARWPRSTLRSPTCWARNWAASATPWK</sequence>
<gene>
    <name evidence="1" type="ORF">I553_2377</name>
</gene>
<proteinExistence type="predicted"/>
<dbReference type="EMBL" id="JAOB01000052">
    <property type="protein sequence ID" value="EUA32778.1"/>
    <property type="molecule type" value="Genomic_DNA"/>
</dbReference>
<reference evidence="1" key="1">
    <citation type="submission" date="2014-01" db="EMBL/GenBank/DDBJ databases">
        <authorList>
            <person name="Brown-Elliot B."/>
            <person name="Wallace R."/>
            <person name="Lenaerts A."/>
            <person name="Ordway D."/>
            <person name="DeGroote M.A."/>
            <person name="Parker T."/>
            <person name="Sizemore C."/>
            <person name="Tallon L.J."/>
            <person name="Sadzewicz L.K."/>
            <person name="Sengamalay N."/>
            <person name="Fraser C.M."/>
            <person name="Hine E."/>
            <person name="Shefchek K.A."/>
            <person name="Das S.P."/>
            <person name="Tettelin H."/>
        </authorList>
    </citation>
    <scope>NUCLEOTIDE SEQUENCE [LARGE SCALE GENOMIC DNA]</scope>
    <source>
        <strain evidence="1">4042</strain>
    </source>
</reference>
<comment type="caution">
    <text evidence="1">The sequence shown here is derived from an EMBL/GenBank/DDBJ whole genome shotgun (WGS) entry which is preliminary data.</text>
</comment>
<protein>
    <submittedName>
        <fullName evidence="1">Uncharacterized protein</fullName>
    </submittedName>
</protein>
<dbReference type="PATRIC" id="fig|1299334.3.peg.5594"/>
<accession>X8AP46</accession>
<evidence type="ECO:0000313" key="1">
    <source>
        <dbReference type="EMBL" id="EUA32778.1"/>
    </source>
</evidence>
<organism evidence="1">
    <name type="scientific">Mycobacterium xenopi 4042</name>
    <dbReference type="NCBI Taxonomy" id="1299334"/>
    <lineage>
        <taxon>Bacteria</taxon>
        <taxon>Bacillati</taxon>
        <taxon>Actinomycetota</taxon>
        <taxon>Actinomycetes</taxon>
        <taxon>Mycobacteriales</taxon>
        <taxon>Mycobacteriaceae</taxon>
        <taxon>Mycobacterium</taxon>
    </lineage>
</organism>
<name>X8AP46_MYCXE</name>